<evidence type="ECO:0000256" key="3">
    <source>
        <dbReference type="SAM" id="MobiDB-lite"/>
    </source>
</evidence>
<organism evidence="4 5">
    <name type="scientific">Oryza sativa subsp. japonica</name>
    <name type="common">Rice</name>
    <dbReference type="NCBI Taxonomy" id="39947"/>
    <lineage>
        <taxon>Eukaryota</taxon>
        <taxon>Viridiplantae</taxon>
        <taxon>Streptophyta</taxon>
        <taxon>Embryophyta</taxon>
        <taxon>Tracheophyta</taxon>
        <taxon>Spermatophyta</taxon>
        <taxon>Magnoliopsida</taxon>
        <taxon>Liliopsida</taxon>
        <taxon>Poales</taxon>
        <taxon>Poaceae</taxon>
        <taxon>BOP clade</taxon>
        <taxon>Oryzoideae</taxon>
        <taxon>Oryzeae</taxon>
        <taxon>Oryzinae</taxon>
        <taxon>Oryza</taxon>
        <taxon>Oryza sativa</taxon>
    </lineage>
</organism>
<dbReference type="GO" id="GO:0016491">
    <property type="term" value="F:oxidoreductase activity"/>
    <property type="evidence" value="ECO:0007669"/>
    <property type="project" value="UniProtKB-KW"/>
</dbReference>
<evidence type="ECO:0000256" key="2">
    <source>
        <dbReference type="ARBA" id="ARBA00023002"/>
    </source>
</evidence>
<keyword evidence="5" id="KW-1185">Reference proteome</keyword>
<dbReference type="STRING" id="39947.A0A0P0WU47"/>
<dbReference type="SUPFAM" id="SSF50129">
    <property type="entry name" value="GroES-like"/>
    <property type="match status" value="1"/>
</dbReference>
<keyword evidence="2" id="KW-0560">Oxidoreductase</keyword>
<name>A0A0P0WU47_ORYSJ</name>
<reference evidence="4 5" key="3">
    <citation type="journal article" date="2013" name="Rice">
        <title>Improvement of the Oryza sativa Nipponbare reference genome using next generation sequence and optical map data.</title>
        <authorList>
            <person name="Kawahara Y."/>
            <person name="de la Bastide M."/>
            <person name="Hamilton J.P."/>
            <person name="Kanamori H."/>
            <person name="McCombie W.R."/>
            <person name="Ouyang S."/>
            <person name="Schwartz D.C."/>
            <person name="Tanaka T."/>
            <person name="Wu J."/>
            <person name="Zhou S."/>
            <person name="Childs K.L."/>
            <person name="Davidson R.M."/>
            <person name="Lin H."/>
            <person name="Quesada-Ocampo L."/>
            <person name="Vaillancourt B."/>
            <person name="Sakai H."/>
            <person name="Lee S.S."/>
            <person name="Kim J."/>
            <person name="Numa H."/>
            <person name="Itoh T."/>
            <person name="Buell C.R."/>
            <person name="Matsumoto T."/>
        </authorList>
    </citation>
    <scope>NUCLEOTIDE SEQUENCE [LARGE SCALE GENOMIC DNA]</scope>
    <source>
        <strain evidence="5">cv. Nipponbare</strain>
    </source>
</reference>
<evidence type="ECO:0000313" key="4">
    <source>
        <dbReference type="EMBL" id="BAS96719.1"/>
    </source>
</evidence>
<reference evidence="4 5" key="2">
    <citation type="journal article" date="2013" name="Plant Cell Physiol.">
        <title>Rice Annotation Project Database (RAP-DB): an integrative and interactive database for rice genomics.</title>
        <authorList>
            <person name="Sakai H."/>
            <person name="Lee S.S."/>
            <person name="Tanaka T."/>
            <person name="Numa H."/>
            <person name="Kim J."/>
            <person name="Kawahara Y."/>
            <person name="Wakimoto H."/>
            <person name="Yang C.C."/>
            <person name="Iwamoto M."/>
            <person name="Abe T."/>
            <person name="Yamada Y."/>
            <person name="Muto A."/>
            <person name="Inokuchi H."/>
            <person name="Ikemura T."/>
            <person name="Matsumoto T."/>
            <person name="Sasaki T."/>
            <person name="Itoh T."/>
        </authorList>
    </citation>
    <scope>NUCLEOTIDE SEQUENCE [LARGE SCALE GENOMIC DNA]</scope>
    <source>
        <strain evidence="5">cv. Nipponbare</strain>
    </source>
</reference>
<sequence>LIGRFVVPFQVCALLSGGKYAEKVVVLAGQLLLVPEGVSLTDAAGLLEVACTIWSTAWRIVLHGVSSMFADPLWIEWNWYILLYRLQSNLELRFLLLQVCSVGQKQYEYIIGCCRDCSSNDVKLCVKHHSHARVFACPSPLRPTPPAAGEREEGEGSGEEGEGTGGRGEKER</sequence>
<evidence type="ECO:0000313" key="5">
    <source>
        <dbReference type="Proteomes" id="UP000059680"/>
    </source>
</evidence>
<feature type="compositionally biased region" description="Acidic residues" evidence="3">
    <location>
        <begin position="152"/>
        <end position="162"/>
    </location>
</feature>
<dbReference type="PANTHER" id="PTHR48106">
    <property type="entry name" value="QUINONE OXIDOREDUCTASE PIG3-RELATED"/>
    <property type="match status" value="1"/>
</dbReference>
<dbReference type="AlphaFoldDB" id="A0A0P0WU47"/>
<accession>A0A0P0WU47</accession>
<protein>
    <submittedName>
        <fullName evidence="4">Os06g0208151 protein</fullName>
    </submittedName>
</protein>
<proteinExistence type="predicted"/>
<gene>
    <name evidence="4" type="ordered locus">Os06g0208151</name>
    <name evidence="4" type="ORF">OSNPB_060208151</name>
</gene>
<dbReference type="Gene3D" id="3.90.180.10">
    <property type="entry name" value="Medium-chain alcohol dehydrogenases, catalytic domain"/>
    <property type="match status" value="1"/>
</dbReference>
<dbReference type="eggNOG" id="KOG1198">
    <property type="taxonomic scope" value="Eukaryota"/>
</dbReference>
<keyword evidence="1" id="KW-0521">NADP</keyword>
<feature type="non-terminal residue" evidence="4">
    <location>
        <position position="172"/>
    </location>
</feature>
<dbReference type="PANTHER" id="PTHR48106:SF8">
    <property type="entry name" value="OS02G0805600 PROTEIN"/>
    <property type="match status" value="1"/>
</dbReference>
<dbReference type="InParanoid" id="A0A0P0WU47"/>
<feature type="region of interest" description="Disordered" evidence="3">
    <location>
        <begin position="139"/>
        <end position="172"/>
    </location>
</feature>
<dbReference type="EMBL" id="AP014962">
    <property type="protein sequence ID" value="BAS96719.1"/>
    <property type="molecule type" value="Genomic_DNA"/>
</dbReference>
<dbReference type="PaxDb" id="39947-A0A0P0WU47"/>
<dbReference type="Proteomes" id="UP000059680">
    <property type="component" value="Chromosome 6"/>
</dbReference>
<evidence type="ECO:0000256" key="1">
    <source>
        <dbReference type="ARBA" id="ARBA00022857"/>
    </source>
</evidence>
<dbReference type="InterPro" id="IPR011032">
    <property type="entry name" value="GroES-like_sf"/>
</dbReference>
<reference evidence="5" key="1">
    <citation type="journal article" date="2005" name="Nature">
        <title>The map-based sequence of the rice genome.</title>
        <authorList>
            <consortium name="International rice genome sequencing project (IRGSP)"/>
            <person name="Matsumoto T."/>
            <person name="Wu J."/>
            <person name="Kanamori H."/>
            <person name="Katayose Y."/>
            <person name="Fujisawa M."/>
            <person name="Namiki N."/>
            <person name="Mizuno H."/>
            <person name="Yamamoto K."/>
            <person name="Antonio B.A."/>
            <person name="Baba T."/>
            <person name="Sakata K."/>
            <person name="Nagamura Y."/>
            <person name="Aoki H."/>
            <person name="Arikawa K."/>
            <person name="Arita K."/>
            <person name="Bito T."/>
            <person name="Chiden Y."/>
            <person name="Fujitsuka N."/>
            <person name="Fukunaka R."/>
            <person name="Hamada M."/>
            <person name="Harada C."/>
            <person name="Hayashi A."/>
            <person name="Hijishita S."/>
            <person name="Honda M."/>
            <person name="Hosokawa S."/>
            <person name="Ichikawa Y."/>
            <person name="Idonuma A."/>
            <person name="Iijima M."/>
            <person name="Ikeda M."/>
            <person name="Ikeno M."/>
            <person name="Ito K."/>
            <person name="Ito S."/>
            <person name="Ito T."/>
            <person name="Ito Y."/>
            <person name="Ito Y."/>
            <person name="Iwabuchi A."/>
            <person name="Kamiya K."/>
            <person name="Karasawa W."/>
            <person name="Kurita K."/>
            <person name="Katagiri S."/>
            <person name="Kikuta A."/>
            <person name="Kobayashi H."/>
            <person name="Kobayashi N."/>
            <person name="Machita K."/>
            <person name="Maehara T."/>
            <person name="Masukawa M."/>
            <person name="Mizubayashi T."/>
            <person name="Mukai Y."/>
            <person name="Nagasaki H."/>
            <person name="Nagata Y."/>
            <person name="Naito S."/>
            <person name="Nakashima M."/>
            <person name="Nakama Y."/>
            <person name="Nakamichi Y."/>
            <person name="Nakamura M."/>
            <person name="Meguro A."/>
            <person name="Negishi M."/>
            <person name="Ohta I."/>
            <person name="Ohta T."/>
            <person name="Okamoto M."/>
            <person name="Ono N."/>
            <person name="Saji S."/>
            <person name="Sakaguchi M."/>
            <person name="Sakai K."/>
            <person name="Shibata M."/>
            <person name="Shimokawa T."/>
            <person name="Song J."/>
            <person name="Takazaki Y."/>
            <person name="Terasawa K."/>
            <person name="Tsugane M."/>
            <person name="Tsuji K."/>
            <person name="Ueda S."/>
            <person name="Waki K."/>
            <person name="Yamagata H."/>
            <person name="Yamamoto M."/>
            <person name="Yamamoto S."/>
            <person name="Yamane H."/>
            <person name="Yoshiki S."/>
            <person name="Yoshihara R."/>
            <person name="Yukawa K."/>
            <person name="Zhong H."/>
            <person name="Yano M."/>
            <person name="Yuan Q."/>
            <person name="Ouyang S."/>
            <person name="Liu J."/>
            <person name="Jones K.M."/>
            <person name="Gansberger K."/>
            <person name="Moffat K."/>
            <person name="Hill J."/>
            <person name="Bera J."/>
            <person name="Fadrosh D."/>
            <person name="Jin S."/>
            <person name="Johri S."/>
            <person name="Kim M."/>
            <person name="Overton L."/>
            <person name="Reardon M."/>
            <person name="Tsitrin T."/>
            <person name="Vuong H."/>
            <person name="Weaver B."/>
            <person name="Ciecko A."/>
            <person name="Tallon L."/>
            <person name="Jackson J."/>
            <person name="Pai G."/>
            <person name="Aken S.V."/>
            <person name="Utterback T."/>
            <person name="Reidmuller S."/>
            <person name="Feldblyum T."/>
            <person name="Hsiao J."/>
            <person name="Zismann V."/>
            <person name="Iobst S."/>
            <person name="de Vazeille A.R."/>
            <person name="Buell C.R."/>
            <person name="Ying K."/>
            <person name="Li Y."/>
            <person name="Lu T."/>
            <person name="Huang Y."/>
            <person name="Zhao Q."/>
            <person name="Feng Q."/>
            <person name="Zhang L."/>
            <person name="Zhu J."/>
            <person name="Weng Q."/>
            <person name="Mu J."/>
            <person name="Lu Y."/>
            <person name="Fan D."/>
            <person name="Liu Y."/>
            <person name="Guan J."/>
            <person name="Zhang Y."/>
            <person name="Yu S."/>
            <person name="Liu X."/>
            <person name="Zhang Y."/>
            <person name="Hong G."/>
            <person name="Han B."/>
            <person name="Choisne N."/>
            <person name="Demange N."/>
            <person name="Orjeda G."/>
            <person name="Samain S."/>
            <person name="Cattolico L."/>
            <person name="Pelletier E."/>
            <person name="Couloux A."/>
            <person name="Segurens B."/>
            <person name="Wincker P."/>
            <person name="D'Hont A."/>
            <person name="Scarpelli C."/>
            <person name="Weissenbach J."/>
            <person name="Salanoubat M."/>
            <person name="Quetier F."/>
            <person name="Yu Y."/>
            <person name="Kim H.R."/>
            <person name="Rambo T."/>
            <person name="Currie J."/>
            <person name="Collura K."/>
            <person name="Luo M."/>
            <person name="Yang T."/>
            <person name="Ammiraju J.S.S."/>
            <person name="Engler F."/>
            <person name="Soderlund C."/>
            <person name="Wing R.A."/>
            <person name="Palmer L.E."/>
            <person name="de la Bastide M."/>
            <person name="Spiegel L."/>
            <person name="Nascimento L."/>
            <person name="Zutavern T."/>
            <person name="O'Shaughnessy A."/>
            <person name="Dike S."/>
            <person name="Dedhia N."/>
            <person name="Preston R."/>
            <person name="Balija V."/>
            <person name="McCombie W.R."/>
            <person name="Chow T."/>
            <person name="Chen H."/>
            <person name="Chung M."/>
            <person name="Chen C."/>
            <person name="Shaw J."/>
            <person name="Wu H."/>
            <person name="Hsiao K."/>
            <person name="Chao Y."/>
            <person name="Chu M."/>
            <person name="Cheng C."/>
            <person name="Hour A."/>
            <person name="Lee P."/>
            <person name="Lin S."/>
            <person name="Lin Y."/>
            <person name="Liou J."/>
            <person name="Liu S."/>
            <person name="Hsing Y."/>
            <person name="Raghuvanshi S."/>
            <person name="Mohanty A."/>
            <person name="Bharti A.K."/>
            <person name="Gaur A."/>
            <person name="Gupta V."/>
            <person name="Kumar D."/>
            <person name="Ravi V."/>
            <person name="Vij S."/>
            <person name="Kapur A."/>
            <person name="Khurana P."/>
            <person name="Khurana P."/>
            <person name="Khurana J.P."/>
            <person name="Tyagi A.K."/>
            <person name="Gaikwad K."/>
            <person name="Singh A."/>
            <person name="Dalal V."/>
            <person name="Srivastava S."/>
            <person name="Dixit A."/>
            <person name="Pal A.K."/>
            <person name="Ghazi I.A."/>
            <person name="Yadav M."/>
            <person name="Pandit A."/>
            <person name="Bhargava A."/>
            <person name="Sureshbabu K."/>
            <person name="Batra K."/>
            <person name="Sharma T.R."/>
            <person name="Mohapatra T."/>
            <person name="Singh N.K."/>
            <person name="Messing J."/>
            <person name="Nelson A.B."/>
            <person name="Fuks G."/>
            <person name="Kavchok S."/>
            <person name="Keizer G."/>
            <person name="Linton E."/>
            <person name="Llaca V."/>
            <person name="Song R."/>
            <person name="Tanyolac B."/>
            <person name="Young S."/>
            <person name="Ho-Il K."/>
            <person name="Hahn J.H."/>
            <person name="Sangsakoo G."/>
            <person name="Vanavichit A."/>
            <person name="de Mattos Luiz.A.T."/>
            <person name="Zimmer P.D."/>
            <person name="Malone G."/>
            <person name="Dellagostin O."/>
            <person name="de Oliveira A.C."/>
            <person name="Bevan M."/>
            <person name="Bancroft I."/>
            <person name="Minx P."/>
            <person name="Cordum H."/>
            <person name="Wilson R."/>
            <person name="Cheng Z."/>
            <person name="Jin W."/>
            <person name="Jiang J."/>
            <person name="Leong S.A."/>
            <person name="Iwama H."/>
            <person name="Gojobori T."/>
            <person name="Itoh T."/>
            <person name="Niimura Y."/>
            <person name="Fujii Y."/>
            <person name="Habara T."/>
            <person name="Sakai H."/>
            <person name="Sato Y."/>
            <person name="Wilson G."/>
            <person name="Kumar K."/>
            <person name="McCouch S."/>
            <person name="Juretic N."/>
            <person name="Hoen D."/>
            <person name="Wright S."/>
            <person name="Bruskiewich R."/>
            <person name="Bureau T."/>
            <person name="Miyao A."/>
            <person name="Hirochika H."/>
            <person name="Nishikawa T."/>
            <person name="Kadowaki K."/>
            <person name="Sugiura M."/>
            <person name="Burr B."/>
            <person name="Sasaki T."/>
        </authorList>
    </citation>
    <scope>NUCLEOTIDE SEQUENCE [LARGE SCALE GENOMIC DNA]</scope>
    <source>
        <strain evidence="5">cv. Nipponbare</strain>
    </source>
</reference>